<dbReference type="InterPro" id="IPR010987">
    <property type="entry name" value="Glutathione-S-Trfase_C-like"/>
</dbReference>
<dbReference type="PROSITE" id="PS50405">
    <property type="entry name" value="GST_CTER"/>
    <property type="match status" value="1"/>
</dbReference>
<dbReference type="GO" id="GO:0006749">
    <property type="term" value="P:glutathione metabolic process"/>
    <property type="evidence" value="ECO:0007669"/>
    <property type="project" value="InterPro"/>
</dbReference>
<dbReference type="InterPro" id="IPR045073">
    <property type="entry name" value="Omega/Tau-like"/>
</dbReference>
<dbReference type="SFLD" id="SFLDS00019">
    <property type="entry name" value="Glutathione_Transferase_(cytos"/>
    <property type="match status" value="1"/>
</dbReference>
<dbReference type="PROSITE" id="PS50404">
    <property type="entry name" value="GST_NTER"/>
    <property type="match status" value="1"/>
</dbReference>
<evidence type="ECO:0000256" key="2">
    <source>
        <dbReference type="ARBA" id="ARBA00022679"/>
    </source>
</evidence>
<sequence>MSEAEAVRVIGLWASPFVIRVLIALKLKGVKYELVEEVVGKKSELLLRSNPVHKKIPVLLHHGKPISESLIIVQYIDEVWSSDAPAFLHADPYTRAVQRFWAQYVDDKIAPAFLVLRGLTNGDKDEAAAQVSTALEHLEEAFVKCSQGKHYFGGDRIGFLDLVFGSHLGWFRAVEKISGIKLLEEEKYPEITAWADRFCTHHAVKDVMPETDKLVEFSTNSALKAKPTTN</sequence>
<dbReference type="PANTHER" id="PTHR11260">
    <property type="entry name" value="GLUTATHIONE S-TRANSFERASE, GST, SUPERFAMILY, GST DOMAIN CONTAINING"/>
    <property type="match status" value="1"/>
</dbReference>
<comment type="catalytic activity">
    <reaction evidence="4">
        <text>RX + glutathione = an S-substituted glutathione + a halide anion + H(+)</text>
        <dbReference type="Rhea" id="RHEA:16437"/>
        <dbReference type="ChEBI" id="CHEBI:15378"/>
        <dbReference type="ChEBI" id="CHEBI:16042"/>
        <dbReference type="ChEBI" id="CHEBI:17792"/>
        <dbReference type="ChEBI" id="CHEBI:57925"/>
        <dbReference type="ChEBI" id="CHEBI:90779"/>
        <dbReference type="EC" id="2.5.1.18"/>
    </reaction>
</comment>
<dbReference type="InterPro" id="IPR045074">
    <property type="entry name" value="GST_C_Tau"/>
</dbReference>
<dbReference type="AlphaFoldDB" id="A0A811MLR8"/>
<dbReference type="InterPro" id="IPR040079">
    <property type="entry name" value="Glutathione_S-Trfase"/>
</dbReference>
<dbReference type="EC" id="2.5.1.18" evidence="1"/>
<feature type="domain" description="GST N-terminal" evidence="5">
    <location>
        <begin position="5"/>
        <end position="84"/>
    </location>
</feature>
<dbReference type="InterPro" id="IPR036282">
    <property type="entry name" value="Glutathione-S-Trfase_C_sf"/>
</dbReference>
<feature type="domain" description="GST C-terminal" evidence="6">
    <location>
        <begin position="91"/>
        <end position="228"/>
    </location>
</feature>
<dbReference type="SUPFAM" id="SSF47616">
    <property type="entry name" value="GST C-terminal domain-like"/>
    <property type="match status" value="1"/>
</dbReference>
<evidence type="ECO:0000313" key="8">
    <source>
        <dbReference type="Proteomes" id="UP000604825"/>
    </source>
</evidence>
<dbReference type="CDD" id="cd03058">
    <property type="entry name" value="GST_N_Tau"/>
    <property type="match status" value="1"/>
</dbReference>
<comment type="similarity">
    <text evidence="3">Belongs to the GST superfamily. Tau family.</text>
</comment>
<dbReference type="FunFam" id="3.40.30.10:FF:000044">
    <property type="entry name" value="Glutathione S-transferase GSTU6"/>
    <property type="match status" value="1"/>
</dbReference>
<name>A0A811MLR8_9POAL</name>
<dbReference type="Pfam" id="PF00043">
    <property type="entry name" value="GST_C"/>
    <property type="match status" value="1"/>
</dbReference>
<dbReference type="InterPro" id="IPR004045">
    <property type="entry name" value="Glutathione_S-Trfase_N"/>
</dbReference>
<keyword evidence="2" id="KW-0808">Transferase</keyword>
<organism evidence="7 8">
    <name type="scientific">Miscanthus lutarioriparius</name>
    <dbReference type="NCBI Taxonomy" id="422564"/>
    <lineage>
        <taxon>Eukaryota</taxon>
        <taxon>Viridiplantae</taxon>
        <taxon>Streptophyta</taxon>
        <taxon>Embryophyta</taxon>
        <taxon>Tracheophyta</taxon>
        <taxon>Spermatophyta</taxon>
        <taxon>Magnoliopsida</taxon>
        <taxon>Liliopsida</taxon>
        <taxon>Poales</taxon>
        <taxon>Poaceae</taxon>
        <taxon>PACMAD clade</taxon>
        <taxon>Panicoideae</taxon>
        <taxon>Andropogonodae</taxon>
        <taxon>Andropogoneae</taxon>
        <taxon>Saccharinae</taxon>
        <taxon>Miscanthus</taxon>
    </lineage>
</organism>
<dbReference type="Gene3D" id="3.40.30.10">
    <property type="entry name" value="Glutaredoxin"/>
    <property type="match status" value="1"/>
</dbReference>
<evidence type="ECO:0000259" key="5">
    <source>
        <dbReference type="PROSITE" id="PS50404"/>
    </source>
</evidence>
<reference evidence="7" key="1">
    <citation type="submission" date="2020-10" db="EMBL/GenBank/DDBJ databases">
        <authorList>
            <person name="Han B."/>
            <person name="Lu T."/>
            <person name="Zhao Q."/>
            <person name="Huang X."/>
            <person name="Zhao Y."/>
        </authorList>
    </citation>
    <scope>NUCLEOTIDE SEQUENCE</scope>
</reference>
<accession>A0A811MLR8</accession>
<dbReference type="PANTHER" id="PTHR11260:SF788">
    <property type="entry name" value="GLUTATHIONE TRANSFERASE"/>
    <property type="match status" value="1"/>
</dbReference>
<dbReference type="SFLD" id="SFLDG01152">
    <property type="entry name" value="Main.3:_Omega-_and_Tau-like"/>
    <property type="match status" value="1"/>
</dbReference>
<dbReference type="InterPro" id="IPR004046">
    <property type="entry name" value="GST_C"/>
</dbReference>
<comment type="caution">
    <text evidence="7">The sequence shown here is derived from an EMBL/GenBank/DDBJ whole genome shotgun (WGS) entry which is preliminary data.</text>
</comment>
<keyword evidence="8" id="KW-1185">Reference proteome</keyword>
<dbReference type="GO" id="GO:0009407">
    <property type="term" value="P:toxin catabolic process"/>
    <property type="evidence" value="ECO:0007669"/>
    <property type="project" value="UniProtKB-ARBA"/>
</dbReference>
<protein>
    <recommendedName>
        <fullName evidence="1">glutathione transferase</fullName>
        <ecNumber evidence="1">2.5.1.18</ecNumber>
    </recommendedName>
</protein>
<dbReference type="EMBL" id="CAJGYO010000002">
    <property type="protein sequence ID" value="CAD6211724.1"/>
    <property type="molecule type" value="Genomic_DNA"/>
</dbReference>
<dbReference type="OrthoDB" id="4951845at2759"/>
<dbReference type="Pfam" id="PF02798">
    <property type="entry name" value="GST_N"/>
    <property type="match status" value="1"/>
</dbReference>
<dbReference type="GO" id="GO:0005737">
    <property type="term" value="C:cytoplasm"/>
    <property type="evidence" value="ECO:0007669"/>
    <property type="project" value="TreeGrafter"/>
</dbReference>
<evidence type="ECO:0000259" key="6">
    <source>
        <dbReference type="PROSITE" id="PS50405"/>
    </source>
</evidence>
<dbReference type="FunFam" id="1.20.1050.10:FF:000016">
    <property type="entry name" value="Glutathione S-transferase U9"/>
    <property type="match status" value="1"/>
</dbReference>
<evidence type="ECO:0000256" key="1">
    <source>
        <dbReference type="ARBA" id="ARBA00012452"/>
    </source>
</evidence>
<dbReference type="InterPro" id="IPR036249">
    <property type="entry name" value="Thioredoxin-like_sf"/>
</dbReference>
<dbReference type="Proteomes" id="UP000604825">
    <property type="component" value="Unassembled WGS sequence"/>
</dbReference>
<dbReference type="GO" id="GO:0004364">
    <property type="term" value="F:glutathione transferase activity"/>
    <property type="evidence" value="ECO:0007669"/>
    <property type="project" value="UniProtKB-EC"/>
</dbReference>
<evidence type="ECO:0000256" key="4">
    <source>
        <dbReference type="ARBA" id="ARBA00047960"/>
    </source>
</evidence>
<dbReference type="Gene3D" id="1.20.1050.10">
    <property type="match status" value="1"/>
</dbReference>
<evidence type="ECO:0000313" key="7">
    <source>
        <dbReference type="EMBL" id="CAD6211724.1"/>
    </source>
</evidence>
<gene>
    <name evidence="7" type="ORF">NCGR_LOCUS7668</name>
</gene>
<dbReference type="SUPFAM" id="SSF52833">
    <property type="entry name" value="Thioredoxin-like"/>
    <property type="match status" value="1"/>
</dbReference>
<dbReference type="SFLD" id="SFLDG00358">
    <property type="entry name" value="Main_(cytGST)"/>
    <property type="match status" value="1"/>
</dbReference>
<dbReference type="CDD" id="cd03185">
    <property type="entry name" value="GST_C_Tau"/>
    <property type="match status" value="1"/>
</dbReference>
<proteinExistence type="inferred from homology"/>
<evidence type="ECO:0000256" key="3">
    <source>
        <dbReference type="ARBA" id="ARBA00025743"/>
    </source>
</evidence>